<feature type="compositionally biased region" description="Basic and acidic residues" evidence="1">
    <location>
        <begin position="659"/>
        <end position="682"/>
    </location>
</feature>
<dbReference type="VEuPathDB" id="CryptoDB:Cvel_21227"/>
<dbReference type="Gene3D" id="1.10.287.110">
    <property type="entry name" value="DnaJ domain"/>
    <property type="match status" value="1"/>
</dbReference>
<feature type="region of interest" description="Disordered" evidence="1">
    <location>
        <begin position="298"/>
        <end position="322"/>
    </location>
</feature>
<feature type="compositionally biased region" description="Polar residues" evidence="1">
    <location>
        <begin position="758"/>
        <end position="772"/>
    </location>
</feature>
<reference evidence="2" key="1">
    <citation type="submission" date="2014-11" db="EMBL/GenBank/DDBJ databases">
        <authorList>
            <person name="Otto D Thomas"/>
            <person name="Naeem Raeece"/>
        </authorList>
    </citation>
    <scope>NUCLEOTIDE SEQUENCE</scope>
</reference>
<dbReference type="InterPro" id="IPR001623">
    <property type="entry name" value="DnaJ_domain"/>
</dbReference>
<feature type="compositionally biased region" description="Polar residues" evidence="1">
    <location>
        <begin position="892"/>
        <end position="912"/>
    </location>
</feature>
<dbReference type="InterPro" id="IPR036869">
    <property type="entry name" value="J_dom_sf"/>
</dbReference>
<evidence type="ECO:0008006" key="3">
    <source>
        <dbReference type="Google" id="ProtNLM"/>
    </source>
</evidence>
<feature type="region of interest" description="Disordered" evidence="1">
    <location>
        <begin position="232"/>
        <end position="275"/>
    </location>
</feature>
<name>A0A0G4GCH0_9ALVE</name>
<evidence type="ECO:0000313" key="2">
    <source>
        <dbReference type="EMBL" id="CEM26721.1"/>
    </source>
</evidence>
<feature type="region of interest" description="Disordered" evidence="1">
    <location>
        <begin position="560"/>
        <end position="853"/>
    </location>
</feature>
<gene>
    <name evidence="2" type="ORF">Cvel_21227</name>
</gene>
<sequence length="1091" mass="118752">MDLEERIREWGLQVESLQDRIVKLKTQIETDRGGDQQRDLSTDEVEDLVSEPVLASAFHSFSVSLSDCPPPPPSAKASSRGSAISASASGSGSACMERIRAPAEMPSPFYHTISLSPSEGLYEEKPTNEQMERTTSRTPCLEYSYIDTAIRPPPSLPSVPHRDLPSAVSSSSSSTFPQMNTGRIPSGPLTKPDFPLHPSITSQVSHSNPGDIQGLTSPSISIEIELAPPLTQTHAPTVPKPSSPRPRINLLSDVSPSAPPPKSKRPPSVPSIPLSRLLFSAPPTQKAKQEKDRQIFLGMSKGPNSTAFPPPSSNPSFPFDDPKTISQLNEGVERNCKVMKSQTKQPPSLLPDHPTTSIKDPIPPLQEFHIAFKGDGSDCLSGGIPEVLIHEALRVAQGETEGELMNDWTEEMTDGREALKFSNSVERWLGQVNRKKAKAFASPETLLEATGGEQNPPRQMQETFDCLEAKVSHASPLSVGFPAFKLSSPFAVPSQRVDSKIEDTNLFTDLHPTFAPPCRAPPMGPGAVQQKRVTGDHEDLSFPKCTATVFRGGMDMTIDFEKGTTTSISRRETAEDSEGTPRNMKPLHPPLSSFRPASPSSSPLPSPKSPSPPDPPATVTPTCPPCPPLFPFRLASGSEEEKEDPIICPTTETIILDSPLRDRDRDRIESNRLKEAEPKPNFDSDLQQQTEKEQRGSSSQEKAKERKKPVQQKTTTPTPRPPPRRAFLSFESKFDSSVSLPVPPPSPAGSPSFHFSSVPPTSVSRSKQSSLHRPSLQKPPNDAKKPTTKHRSPPGTTQNSTFDSGKTSTPLPRRPSSAGQPARRANTKSVAPSKIGQTKQSSDAKANPLPAFLLGSPAASWWEGRVKRRTNEKEACAQMGDAKGKGERTRKNINNLGGSQGGETVQENSNSGASAWMEWRAFASGCFRDSGNVKGWGGNGRGRMSIPVRSLPSEKTAEKNRCSTRNASRPAAHGTHQTHPSNRNKVFVTRKVSSRFPSSSGRSSCFQMEGDGGLEGEGRHGSPVGDMDGEERRESETDDDPDRASASIDEGWRRKTFRRLMVQWHPDKNPQNVEAATRVFQALQAARSRHQ</sequence>
<feature type="region of interest" description="Disordered" evidence="1">
    <location>
        <begin position="870"/>
        <end position="912"/>
    </location>
</feature>
<protein>
    <recommendedName>
        <fullName evidence="3">J domain-containing protein</fullName>
    </recommendedName>
</protein>
<feature type="compositionally biased region" description="Basic and acidic residues" evidence="1">
    <location>
        <begin position="122"/>
        <end position="135"/>
    </location>
</feature>
<feature type="compositionally biased region" description="Low complexity" evidence="1">
    <location>
        <begin position="590"/>
        <end position="601"/>
    </location>
</feature>
<feature type="compositionally biased region" description="Polar residues" evidence="1">
    <location>
        <begin position="827"/>
        <end position="844"/>
    </location>
</feature>
<accession>A0A0G4GCH0</accession>
<feature type="compositionally biased region" description="Polar residues" evidence="1">
    <location>
        <begin position="199"/>
        <end position="216"/>
    </location>
</feature>
<dbReference type="EMBL" id="CDMZ01001074">
    <property type="protein sequence ID" value="CEM26721.1"/>
    <property type="molecule type" value="Genomic_DNA"/>
</dbReference>
<feature type="compositionally biased region" description="Pro residues" evidence="1">
    <location>
        <begin position="602"/>
        <end position="630"/>
    </location>
</feature>
<dbReference type="AlphaFoldDB" id="A0A0G4GCH0"/>
<feature type="compositionally biased region" description="Polar residues" evidence="1">
    <location>
        <begin position="975"/>
        <end position="984"/>
    </location>
</feature>
<organism evidence="2">
    <name type="scientific">Chromera velia CCMP2878</name>
    <dbReference type="NCBI Taxonomy" id="1169474"/>
    <lineage>
        <taxon>Eukaryota</taxon>
        <taxon>Sar</taxon>
        <taxon>Alveolata</taxon>
        <taxon>Colpodellida</taxon>
        <taxon>Chromeraceae</taxon>
        <taxon>Chromera</taxon>
    </lineage>
</organism>
<feature type="compositionally biased region" description="Low complexity" evidence="1">
    <location>
        <begin position="994"/>
        <end position="1004"/>
    </location>
</feature>
<feature type="region of interest" description="Disordered" evidence="1">
    <location>
        <begin position="932"/>
        <end position="1052"/>
    </location>
</feature>
<dbReference type="CDD" id="cd06257">
    <property type="entry name" value="DnaJ"/>
    <property type="match status" value="1"/>
</dbReference>
<feature type="compositionally biased region" description="Low complexity" evidence="1">
    <location>
        <begin position="75"/>
        <end position="94"/>
    </location>
</feature>
<feature type="region of interest" description="Disordered" evidence="1">
    <location>
        <begin position="64"/>
        <end position="98"/>
    </location>
</feature>
<feature type="region of interest" description="Disordered" evidence="1">
    <location>
        <begin position="516"/>
        <end position="536"/>
    </location>
</feature>
<feature type="compositionally biased region" description="Polar residues" evidence="1">
    <location>
        <begin position="794"/>
        <end position="810"/>
    </location>
</feature>
<proteinExistence type="predicted"/>
<feature type="region of interest" description="Disordered" evidence="1">
    <location>
        <begin position="110"/>
        <end position="216"/>
    </location>
</feature>
<dbReference type="SUPFAM" id="SSF46565">
    <property type="entry name" value="Chaperone J-domain"/>
    <property type="match status" value="1"/>
</dbReference>
<evidence type="ECO:0000256" key="1">
    <source>
        <dbReference type="SAM" id="MobiDB-lite"/>
    </source>
</evidence>